<organism evidence="1 2">
    <name type="scientific">Riccia sorocarpa</name>
    <dbReference type="NCBI Taxonomy" id="122646"/>
    <lineage>
        <taxon>Eukaryota</taxon>
        <taxon>Viridiplantae</taxon>
        <taxon>Streptophyta</taxon>
        <taxon>Embryophyta</taxon>
        <taxon>Marchantiophyta</taxon>
        <taxon>Marchantiopsida</taxon>
        <taxon>Marchantiidae</taxon>
        <taxon>Marchantiales</taxon>
        <taxon>Ricciaceae</taxon>
        <taxon>Riccia</taxon>
    </lineage>
</organism>
<dbReference type="AlphaFoldDB" id="A0ABD3H0W0"/>
<reference evidence="1 2" key="1">
    <citation type="submission" date="2024-09" db="EMBL/GenBank/DDBJ databases">
        <title>Chromosome-scale assembly of Riccia sorocarpa.</title>
        <authorList>
            <person name="Paukszto L."/>
        </authorList>
    </citation>
    <scope>NUCLEOTIDE SEQUENCE [LARGE SCALE GENOMIC DNA]</scope>
    <source>
        <strain evidence="1">LP-2024</strain>
        <tissue evidence="1">Aerial parts of the thallus</tissue>
    </source>
</reference>
<dbReference type="EMBL" id="JBJQOH010000006">
    <property type="protein sequence ID" value="KAL3684561.1"/>
    <property type="molecule type" value="Genomic_DNA"/>
</dbReference>
<comment type="caution">
    <text evidence="1">The sequence shown here is derived from an EMBL/GenBank/DDBJ whole genome shotgun (WGS) entry which is preliminary data.</text>
</comment>
<evidence type="ECO:0000313" key="2">
    <source>
        <dbReference type="Proteomes" id="UP001633002"/>
    </source>
</evidence>
<sequence length="301" mass="33627">MEWYPRDEPDLEDYIVPRPPEGSTPVPIVNWYFALPMRNWFEFPEDTIVSNPLLLENLRFAPHIAHRIERGHFEFPLQAFRFPHGFTFYQRNGTTQARMRGFMFSIPAGSTFELLNECDIYYQCLSTVIEEWHRWLRADGTYANETLLASVTFGVPGGGILGTYPGLALRTYPGLALETYPGLSLGMYQALGTYPGLALRTYTGLTLRMYPGLPLGMGLVLGLYPGLPLGMGLALGLYPGLELGTNPGLRTVPGLESPCCDMFKTGTVSSDPPPCIQTSIPLMLIRSRNRTPDLIYGSRVF</sequence>
<name>A0ABD3H0W0_9MARC</name>
<keyword evidence="2" id="KW-1185">Reference proteome</keyword>
<protein>
    <submittedName>
        <fullName evidence="1">Uncharacterized protein</fullName>
    </submittedName>
</protein>
<gene>
    <name evidence="1" type="ORF">R1sor_002583</name>
</gene>
<evidence type="ECO:0000313" key="1">
    <source>
        <dbReference type="EMBL" id="KAL3684561.1"/>
    </source>
</evidence>
<proteinExistence type="predicted"/>
<accession>A0ABD3H0W0</accession>
<dbReference type="Proteomes" id="UP001633002">
    <property type="component" value="Unassembled WGS sequence"/>
</dbReference>